<dbReference type="InterPro" id="IPR036396">
    <property type="entry name" value="Cyt_P450_sf"/>
</dbReference>
<keyword evidence="6 7" id="KW-0503">Monooxygenase</keyword>
<name>A0A841EFC8_9ACTN</name>
<keyword evidence="9" id="KW-1185">Reference proteome</keyword>
<dbReference type="SUPFAM" id="SSF48264">
    <property type="entry name" value="Cytochrome P450"/>
    <property type="match status" value="1"/>
</dbReference>
<dbReference type="FunFam" id="1.10.630.10:FF:000018">
    <property type="entry name" value="Cytochrome P450 monooxygenase"/>
    <property type="match status" value="1"/>
</dbReference>
<dbReference type="InterPro" id="IPR001128">
    <property type="entry name" value="Cyt_P450"/>
</dbReference>
<dbReference type="PANTHER" id="PTHR46696:SF1">
    <property type="entry name" value="CYTOCHROME P450 YJIB-RELATED"/>
    <property type="match status" value="1"/>
</dbReference>
<dbReference type="GO" id="GO:0016705">
    <property type="term" value="F:oxidoreductase activity, acting on paired donors, with incorporation or reduction of molecular oxygen"/>
    <property type="evidence" value="ECO:0007669"/>
    <property type="project" value="InterPro"/>
</dbReference>
<dbReference type="InterPro" id="IPR002397">
    <property type="entry name" value="Cyt_P450_B"/>
</dbReference>
<dbReference type="RefSeq" id="WP_184640008.1">
    <property type="nucleotide sequence ID" value="NZ_BAABKT010000018.1"/>
</dbReference>
<dbReference type="Pfam" id="PF00067">
    <property type="entry name" value="p450"/>
    <property type="match status" value="1"/>
</dbReference>
<comment type="similarity">
    <text evidence="1 7">Belongs to the cytochrome P450 family.</text>
</comment>
<dbReference type="Gene3D" id="1.10.630.10">
    <property type="entry name" value="Cytochrome P450"/>
    <property type="match status" value="1"/>
</dbReference>
<keyword evidence="2 7" id="KW-0349">Heme</keyword>
<protein>
    <submittedName>
        <fullName evidence="8">Cytochrome P450</fullName>
    </submittedName>
</protein>
<dbReference type="InterPro" id="IPR017972">
    <property type="entry name" value="Cyt_P450_CS"/>
</dbReference>
<dbReference type="AlphaFoldDB" id="A0A841EFC8"/>
<accession>A0A841EFC8</accession>
<keyword evidence="4 7" id="KW-0560">Oxidoreductase</keyword>
<evidence type="ECO:0000313" key="9">
    <source>
        <dbReference type="Proteomes" id="UP000578077"/>
    </source>
</evidence>
<dbReference type="PANTHER" id="PTHR46696">
    <property type="entry name" value="P450, PUTATIVE (EUROFUNG)-RELATED"/>
    <property type="match status" value="1"/>
</dbReference>
<dbReference type="GO" id="GO:0005506">
    <property type="term" value="F:iron ion binding"/>
    <property type="evidence" value="ECO:0007669"/>
    <property type="project" value="InterPro"/>
</dbReference>
<sequence>MDFAALDAVQRDPYPHYARARRQLGLTFATELDAWLVTRYADVREALARPEDFSSAGALRPDAVPGPRARAELAAGIGAGGVALSSDGAAHRRYREPHTRGLSAARFASVQDAISERTARIVDGLAAEDGADLVERLARRLPGEVIGHVLGLDPQDVPAAVRGGYLATELAFRPLEEDDQAAAAREIAQQQHRMDDYVRSRRAEPRDDLVTGFVHALAPGEGGLTREQRGECVSSLQNLLLAGHLTTSALMASTLLHLLRHREQWEALCAHPELIPDAVEECARFDAPIQGFRRRAVRDTALGGTALPEGAVVFVSFGAANRDPARFSRPDRLDVTRRPQGHVGFGHGVHACPGARLARAQLTTVLDELTRRLPNARLDPGSRIRMLPTMIHRSPERLDVRWQRRRPGLP</sequence>
<dbReference type="GO" id="GO:0004497">
    <property type="term" value="F:monooxygenase activity"/>
    <property type="evidence" value="ECO:0007669"/>
    <property type="project" value="UniProtKB-KW"/>
</dbReference>
<organism evidence="8 9">
    <name type="scientific">Streptomonospora salina</name>
    <dbReference type="NCBI Taxonomy" id="104205"/>
    <lineage>
        <taxon>Bacteria</taxon>
        <taxon>Bacillati</taxon>
        <taxon>Actinomycetota</taxon>
        <taxon>Actinomycetes</taxon>
        <taxon>Streptosporangiales</taxon>
        <taxon>Nocardiopsidaceae</taxon>
        <taxon>Streptomonospora</taxon>
    </lineage>
</organism>
<dbReference type="EMBL" id="JACHLY010000002">
    <property type="protein sequence ID" value="MBB6001024.1"/>
    <property type="molecule type" value="Genomic_DNA"/>
</dbReference>
<reference evidence="8 9" key="1">
    <citation type="submission" date="2020-08" db="EMBL/GenBank/DDBJ databases">
        <title>Sequencing the genomes of 1000 actinobacteria strains.</title>
        <authorList>
            <person name="Klenk H.-P."/>
        </authorList>
    </citation>
    <scope>NUCLEOTIDE SEQUENCE [LARGE SCALE GENOMIC DNA]</scope>
    <source>
        <strain evidence="8 9">DSM 44593</strain>
    </source>
</reference>
<evidence type="ECO:0000256" key="2">
    <source>
        <dbReference type="ARBA" id="ARBA00022617"/>
    </source>
</evidence>
<keyword evidence="5 7" id="KW-0408">Iron</keyword>
<dbReference type="PROSITE" id="PS00086">
    <property type="entry name" value="CYTOCHROME_P450"/>
    <property type="match status" value="1"/>
</dbReference>
<evidence type="ECO:0000256" key="4">
    <source>
        <dbReference type="ARBA" id="ARBA00023002"/>
    </source>
</evidence>
<evidence type="ECO:0000256" key="6">
    <source>
        <dbReference type="ARBA" id="ARBA00023033"/>
    </source>
</evidence>
<evidence type="ECO:0000256" key="5">
    <source>
        <dbReference type="ARBA" id="ARBA00023004"/>
    </source>
</evidence>
<dbReference type="PRINTS" id="PR00359">
    <property type="entry name" value="BP450"/>
</dbReference>
<proteinExistence type="inferred from homology"/>
<evidence type="ECO:0000313" key="8">
    <source>
        <dbReference type="EMBL" id="MBB6001024.1"/>
    </source>
</evidence>
<dbReference type="GO" id="GO:0020037">
    <property type="term" value="F:heme binding"/>
    <property type="evidence" value="ECO:0007669"/>
    <property type="project" value="InterPro"/>
</dbReference>
<evidence type="ECO:0000256" key="7">
    <source>
        <dbReference type="RuleBase" id="RU000461"/>
    </source>
</evidence>
<gene>
    <name evidence="8" type="ORF">HNR25_004853</name>
</gene>
<evidence type="ECO:0000256" key="1">
    <source>
        <dbReference type="ARBA" id="ARBA00010617"/>
    </source>
</evidence>
<evidence type="ECO:0000256" key="3">
    <source>
        <dbReference type="ARBA" id="ARBA00022723"/>
    </source>
</evidence>
<keyword evidence="3 7" id="KW-0479">Metal-binding</keyword>
<comment type="caution">
    <text evidence="8">The sequence shown here is derived from an EMBL/GenBank/DDBJ whole genome shotgun (WGS) entry which is preliminary data.</text>
</comment>
<dbReference type="Proteomes" id="UP000578077">
    <property type="component" value="Unassembled WGS sequence"/>
</dbReference>